<comment type="caution">
    <text evidence="1">The sequence shown here is derived from an EMBL/GenBank/DDBJ whole genome shotgun (WGS) entry which is preliminary data.</text>
</comment>
<name>A0A8K0G6A2_IGNLU</name>
<proteinExistence type="predicted"/>
<dbReference type="Proteomes" id="UP000801492">
    <property type="component" value="Unassembled WGS sequence"/>
</dbReference>
<evidence type="ECO:0000313" key="1">
    <source>
        <dbReference type="EMBL" id="KAF2887609.1"/>
    </source>
</evidence>
<reference evidence="1" key="1">
    <citation type="submission" date="2019-08" db="EMBL/GenBank/DDBJ databases">
        <title>The genome of the North American firefly Photinus pyralis.</title>
        <authorList>
            <consortium name="Photinus pyralis genome working group"/>
            <person name="Fallon T.R."/>
            <person name="Sander Lower S.E."/>
            <person name="Weng J.-K."/>
        </authorList>
    </citation>
    <scope>NUCLEOTIDE SEQUENCE</scope>
    <source>
        <strain evidence="1">TRF0915ILg1</strain>
        <tissue evidence="1">Whole body</tissue>
    </source>
</reference>
<dbReference type="OrthoDB" id="6613190at2759"/>
<gene>
    <name evidence="1" type="ORF">ILUMI_18564</name>
</gene>
<sequence length="94" mass="11309">MFKLRPLMQMLNRKFVQYSIFYEKLSIDEAVIKYFGHNSSKQFIGFKDYMICNFSGYCYQFDTYILRYEEQRIADYRKSVAREEGCFGASEVGR</sequence>
<evidence type="ECO:0000313" key="2">
    <source>
        <dbReference type="Proteomes" id="UP000801492"/>
    </source>
</evidence>
<keyword evidence="2" id="KW-1185">Reference proteome</keyword>
<dbReference type="EMBL" id="VTPC01082622">
    <property type="protein sequence ID" value="KAF2887609.1"/>
    <property type="molecule type" value="Genomic_DNA"/>
</dbReference>
<protein>
    <recommendedName>
        <fullName evidence="3">Transposase</fullName>
    </recommendedName>
</protein>
<accession>A0A8K0G6A2</accession>
<evidence type="ECO:0008006" key="3">
    <source>
        <dbReference type="Google" id="ProtNLM"/>
    </source>
</evidence>
<dbReference type="AlphaFoldDB" id="A0A8K0G6A2"/>
<organism evidence="1 2">
    <name type="scientific">Ignelater luminosus</name>
    <name type="common">Cucubano</name>
    <name type="synonym">Pyrophorus luminosus</name>
    <dbReference type="NCBI Taxonomy" id="2038154"/>
    <lineage>
        <taxon>Eukaryota</taxon>
        <taxon>Metazoa</taxon>
        <taxon>Ecdysozoa</taxon>
        <taxon>Arthropoda</taxon>
        <taxon>Hexapoda</taxon>
        <taxon>Insecta</taxon>
        <taxon>Pterygota</taxon>
        <taxon>Neoptera</taxon>
        <taxon>Endopterygota</taxon>
        <taxon>Coleoptera</taxon>
        <taxon>Polyphaga</taxon>
        <taxon>Elateriformia</taxon>
        <taxon>Elateroidea</taxon>
        <taxon>Elateridae</taxon>
        <taxon>Agrypninae</taxon>
        <taxon>Pyrophorini</taxon>
        <taxon>Ignelater</taxon>
    </lineage>
</organism>